<dbReference type="Proteomes" id="UP000203589">
    <property type="component" value="Chromosome"/>
</dbReference>
<dbReference type="GO" id="GO:0016740">
    <property type="term" value="F:transferase activity"/>
    <property type="evidence" value="ECO:0007669"/>
    <property type="project" value="UniProtKB-KW"/>
</dbReference>
<keyword evidence="2" id="KW-0808">Transferase</keyword>
<dbReference type="Pfam" id="PF13704">
    <property type="entry name" value="Glyco_tranf_2_4"/>
    <property type="match status" value="1"/>
</dbReference>
<dbReference type="OrthoDB" id="3010234at2"/>
<evidence type="ECO:0000256" key="1">
    <source>
        <dbReference type="SAM" id="MobiDB-lite"/>
    </source>
</evidence>
<evidence type="ECO:0000313" key="2">
    <source>
        <dbReference type="EMBL" id="ASP21952.1"/>
    </source>
</evidence>
<protein>
    <submittedName>
        <fullName evidence="2">Glycosyl transferase family 2</fullName>
    </submittedName>
</protein>
<organism evidence="2 3">
    <name type="scientific">Antarctobacter heliothermus</name>
    <dbReference type="NCBI Taxonomy" id="74033"/>
    <lineage>
        <taxon>Bacteria</taxon>
        <taxon>Pseudomonadati</taxon>
        <taxon>Pseudomonadota</taxon>
        <taxon>Alphaproteobacteria</taxon>
        <taxon>Rhodobacterales</taxon>
        <taxon>Roseobacteraceae</taxon>
        <taxon>Antarctobacter</taxon>
    </lineage>
</organism>
<evidence type="ECO:0000313" key="3">
    <source>
        <dbReference type="Proteomes" id="UP000203589"/>
    </source>
</evidence>
<sequence length="368" mass="40373">MDIVGIEDAGQLARVVSGDLDPARLTLFSTMKNEMGFLPAWLAHHRAIGFEQFLIWDDASDDGSSAYLTAQPDVVVMRSDLSFGALLRYRDPDGEVREERTGTYFKIALPHLFFDGAFVGYVDADEFLILPPGVASIGEVVARLADEGAPSAVASVVEFFPASASGLEGALPQSFSDLLAAYPYFQGEALVRLRAGAQPELLGKSKTSRLFKAFVVKPKVTRRGWQRVWMSSKDKKAQAFQKSPRHKTPLVRRDSQSRLTGSHYGNLPPSSEVLLTVAHFVFTAQFADKIARATEWGAHANGAAKYRYYAELLDKMRGVENGFLDDNSVAYEGPQQLIDCGLMRWQVEVSGWTGQRETSGGPDLGNLG</sequence>
<dbReference type="KEGG" id="aht:ANTHELSMS3_03316"/>
<name>A0A222E700_9RHOB</name>
<dbReference type="EMBL" id="CP022540">
    <property type="protein sequence ID" value="ASP21952.1"/>
    <property type="molecule type" value="Genomic_DNA"/>
</dbReference>
<accession>A0A222E700</accession>
<dbReference type="RefSeq" id="WP_094035792.1">
    <property type="nucleotide sequence ID" value="NZ_CP022540.1"/>
</dbReference>
<gene>
    <name evidence="2" type="ORF">ANTHELSMS3_03316</name>
</gene>
<reference evidence="2 3" key="1">
    <citation type="submission" date="2017-07" db="EMBL/GenBank/DDBJ databases">
        <title>Genome Sequence of Antarctobacter heliothermus Strain SMS3 Isolated from a culture of the Diatom Skeletonema marinoi.</title>
        <authorList>
            <person name="Topel M."/>
            <person name="Pinder M.I.M."/>
            <person name="Johansson O.N."/>
            <person name="Kourtchenko O."/>
            <person name="Godhe A."/>
            <person name="Clarke A.K."/>
        </authorList>
    </citation>
    <scope>NUCLEOTIDE SEQUENCE [LARGE SCALE GENOMIC DNA]</scope>
    <source>
        <strain evidence="2 3">SMS3</strain>
    </source>
</reference>
<feature type="region of interest" description="Disordered" evidence="1">
    <location>
        <begin position="238"/>
        <end position="263"/>
    </location>
</feature>
<keyword evidence="3" id="KW-1185">Reference proteome</keyword>
<dbReference type="AlphaFoldDB" id="A0A222E700"/>
<proteinExistence type="predicted"/>